<feature type="compositionally biased region" description="Low complexity" evidence="1">
    <location>
        <begin position="37"/>
        <end position="46"/>
    </location>
</feature>
<evidence type="ECO:0000313" key="3">
    <source>
        <dbReference type="RefSeq" id="XP_039234859.1"/>
    </source>
</evidence>
<feature type="region of interest" description="Disordered" evidence="1">
    <location>
        <begin position="15"/>
        <end position="68"/>
    </location>
</feature>
<protein>
    <submittedName>
        <fullName evidence="3">Uncharacterized protein LOC114000271</fullName>
    </submittedName>
</protein>
<evidence type="ECO:0000256" key="1">
    <source>
        <dbReference type="SAM" id="MobiDB-lite"/>
    </source>
</evidence>
<proteinExistence type="predicted"/>
<reference evidence="3" key="1">
    <citation type="submission" date="2025-08" db="UniProtKB">
        <authorList>
            <consortium name="RefSeq"/>
        </authorList>
    </citation>
    <scope>IDENTIFICATION</scope>
    <source>
        <tissue evidence="3">Muscle</tissue>
    </source>
</reference>
<dbReference type="AlphaFoldDB" id="A0A7R5KEQ6"/>
<gene>
    <name evidence="3" type="primary">LOC114000271</name>
</gene>
<dbReference type="Proteomes" id="UP000504627">
    <property type="component" value="Unplaced"/>
</dbReference>
<organism evidence="2 3">
    <name type="scientific">Pipra filicauda</name>
    <name type="common">Wire-tailed manakin</name>
    <dbReference type="NCBI Taxonomy" id="649802"/>
    <lineage>
        <taxon>Eukaryota</taxon>
        <taxon>Metazoa</taxon>
        <taxon>Chordata</taxon>
        <taxon>Craniata</taxon>
        <taxon>Vertebrata</taxon>
        <taxon>Euteleostomi</taxon>
        <taxon>Archelosauria</taxon>
        <taxon>Archosauria</taxon>
        <taxon>Dinosauria</taxon>
        <taxon>Saurischia</taxon>
        <taxon>Theropoda</taxon>
        <taxon>Coelurosauria</taxon>
        <taxon>Aves</taxon>
        <taxon>Neognathae</taxon>
        <taxon>Neoaves</taxon>
        <taxon>Telluraves</taxon>
        <taxon>Australaves</taxon>
        <taxon>Passeriformes</taxon>
        <taxon>Pipridae</taxon>
        <taxon>Pipra</taxon>
    </lineage>
</organism>
<accession>A0A7R5KEQ6</accession>
<evidence type="ECO:0000313" key="2">
    <source>
        <dbReference type="Proteomes" id="UP000504627"/>
    </source>
</evidence>
<dbReference type="RefSeq" id="XP_039234859.1">
    <property type="nucleotide sequence ID" value="XM_039378925.1"/>
</dbReference>
<dbReference type="GeneID" id="114000271"/>
<dbReference type="InParanoid" id="A0A7R5KEQ6"/>
<keyword evidence="2" id="KW-1185">Reference proteome</keyword>
<sequence length="200" mass="21842">MTALPKWGKHNQHYLNSITASPGHGGTAERGLPSPVPAAAHEPAARALRRRSPRPVPTAGSGAARRRCGRGAGIRVGAEVREQPGSWFPLVRRRVVLPAGREKGLGKLLHEPQLCPARSLSSRMSSATVSLRSPFLLLGEHEVDGEDPQASAGTRDWHSCDFPPALVRGTFRVPWVMCQLSCWSFCLLYLNTKSRTKVRE</sequence>
<name>A0A7R5KEQ6_9PASS</name>